<feature type="binding site" evidence="13">
    <location>
        <begin position="287"/>
        <end position="288"/>
    </location>
    <ligand>
        <name>4-CDP-2-C-methyl-D-erythritol 2-phosphate</name>
        <dbReference type="ChEBI" id="CHEBI:57919"/>
    </ligand>
</feature>
<dbReference type="InterPro" id="IPR050088">
    <property type="entry name" value="IspD/TarI_cytidylyltransf_bact"/>
</dbReference>
<dbReference type="CDD" id="cd00554">
    <property type="entry name" value="MECDP_synthase"/>
    <property type="match status" value="1"/>
</dbReference>
<evidence type="ECO:0000256" key="7">
    <source>
        <dbReference type="ARBA" id="ARBA00022679"/>
    </source>
</evidence>
<dbReference type="EC" id="4.6.1.12" evidence="13"/>
<dbReference type="EC" id="2.7.7.60" evidence="13"/>
<comment type="similarity">
    <text evidence="6">Belongs to the IspD/TarI cytidylyltransferase family. IspD subfamily.</text>
</comment>
<feature type="domain" description="2-C-methyl-D-erythritol 2,4-cyclodiphosphate synthase" evidence="14">
    <location>
        <begin position="255"/>
        <end position="404"/>
    </location>
</feature>
<keyword evidence="10 13" id="KW-0414">Isoprene biosynthesis</keyword>
<feature type="binding site" evidence="13">
    <location>
        <begin position="309"/>
        <end position="311"/>
    </location>
    <ligand>
        <name>4-CDP-2-C-methyl-D-erythritol 2-phosphate</name>
        <dbReference type="ChEBI" id="CHEBI:57919"/>
    </ligand>
</feature>
<dbReference type="HAMAP" id="MF_01520">
    <property type="entry name" value="IspDF"/>
    <property type="match status" value="1"/>
</dbReference>
<dbReference type="Pfam" id="PF02542">
    <property type="entry name" value="YgbB"/>
    <property type="match status" value="1"/>
</dbReference>
<comment type="similarity">
    <text evidence="13">In the C-terminal section; belongs to the IspF family.</text>
</comment>
<name>A0ABW2ZR84_9MICO</name>
<proteinExistence type="inferred from homology"/>
<dbReference type="InterPro" id="IPR003526">
    <property type="entry name" value="MECDP_synthase"/>
</dbReference>
<evidence type="ECO:0000256" key="6">
    <source>
        <dbReference type="ARBA" id="ARBA00009789"/>
    </source>
</evidence>
<feature type="binding site" evidence="13">
    <location>
        <begin position="261"/>
        <end position="263"/>
    </location>
    <ligand>
        <name>4-CDP-2-C-methyl-D-erythritol 2-phosphate</name>
        <dbReference type="ChEBI" id="CHEBI:57919"/>
    </ligand>
</feature>
<comment type="pathway">
    <text evidence="5 13">Isoprenoid biosynthesis; isopentenyl diphosphate biosynthesis via DXP pathway; isopentenyl diphosphate from 1-deoxy-D-xylulose 5-phosphate: step 2/6.</text>
</comment>
<comment type="catalytic activity">
    <reaction evidence="2 13">
        <text>2-C-methyl-D-erythritol 4-phosphate + CTP + H(+) = 4-CDP-2-C-methyl-D-erythritol + diphosphate</text>
        <dbReference type="Rhea" id="RHEA:13429"/>
        <dbReference type="ChEBI" id="CHEBI:15378"/>
        <dbReference type="ChEBI" id="CHEBI:33019"/>
        <dbReference type="ChEBI" id="CHEBI:37563"/>
        <dbReference type="ChEBI" id="CHEBI:57823"/>
        <dbReference type="ChEBI" id="CHEBI:58262"/>
        <dbReference type="EC" id="2.7.7.60"/>
    </reaction>
</comment>
<dbReference type="InterPro" id="IPR034683">
    <property type="entry name" value="IspD/TarI"/>
</dbReference>
<evidence type="ECO:0000256" key="8">
    <source>
        <dbReference type="ARBA" id="ARBA00022695"/>
    </source>
</evidence>
<evidence type="ECO:0000256" key="2">
    <source>
        <dbReference type="ARBA" id="ARBA00001282"/>
    </source>
</evidence>
<dbReference type="InterPro" id="IPR018294">
    <property type="entry name" value="ISPD_synthase_CS"/>
</dbReference>
<dbReference type="SUPFAM" id="SSF69765">
    <property type="entry name" value="IpsF-like"/>
    <property type="match status" value="1"/>
</dbReference>
<comment type="pathway">
    <text evidence="4 13">Isoprenoid biosynthesis; isopentenyl diphosphate biosynthesis via DXP pathway; isopentenyl diphosphate from 1-deoxy-D-xylulose 5-phosphate: step 4/6.</text>
</comment>
<feature type="binding site" evidence="13">
    <location>
        <position position="389"/>
    </location>
    <ligand>
        <name>4-CDP-2-C-methyl-D-erythritol 2-phosphate</name>
        <dbReference type="ChEBI" id="CHEBI:57919"/>
    </ligand>
</feature>
<keyword evidence="9 13" id="KW-0479">Metal-binding</keyword>
<dbReference type="PROSITE" id="PS01350">
    <property type="entry name" value="ISPF"/>
    <property type="match status" value="1"/>
</dbReference>
<feature type="binding site" evidence="13">
    <location>
        <position position="261"/>
    </location>
    <ligand>
        <name>a divalent metal cation</name>
        <dbReference type="ChEBI" id="CHEBI:60240"/>
    </ligand>
</feature>
<feature type="binding site" evidence="13">
    <location>
        <begin position="382"/>
        <end position="385"/>
    </location>
    <ligand>
        <name>4-CDP-2-C-methyl-D-erythritol 2-phosphate</name>
        <dbReference type="ChEBI" id="CHEBI:57919"/>
    </ligand>
</feature>
<evidence type="ECO:0000256" key="3">
    <source>
        <dbReference type="ARBA" id="ARBA00001968"/>
    </source>
</evidence>
<evidence type="ECO:0000256" key="9">
    <source>
        <dbReference type="ARBA" id="ARBA00022723"/>
    </source>
</evidence>
<dbReference type="RefSeq" id="WP_378753695.1">
    <property type="nucleotide sequence ID" value="NZ_JBHSSV010000019.1"/>
</dbReference>
<dbReference type="EMBL" id="JBHTIM010000001">
    <property type="protein sequence ID" value="MFD0780874.1"/>
    <property type="molecule type" value="Genomic_DNA"/>
</dbReference>
<evidence type="ECO:0000256" key="13">
    <source>
        <dbReference type="HAMAP-Rule" id="MF_01520"/>
    </source>
</evidence>
<feature type="site" description="Positions MEP for the nucleophilic attack" evidence="13">
    <location>
        <position position="166"/>
    </location>
</feature>
<dbReference type="InterPro" id="IPR036571">
    <property type="entry name" value="MECDP_synthase_sf"/>
</dbReference>
<dbReference type="Gene3D" id="3.30.1330.50">
    <property type="entry name" value="2-C-methyl-D-erythritol 2,4-cyclodiphosphate synthase"/>
    <property type="match status" value="1"/>
</dbReference>
<accession>A0ABW2ZR84</accession>
<comment type="catalytic activity">
    <reaction evidence="1 13">
        <text>4-CDP-2-C-methyl-D-erythritol 2-phosphate = 2-C-methyl-D-erythritol 2,4-cyclic diphosphate + CMP</text>
        <dbReference type="Rhea" id="RHEA:23864"/>
        <dbReference type="ChEBI" id="CHEBI:57919"/>
        <dbReference type="ChEBI" id="CHEBI:58483"/>
        <dbReference type="ChEBI" id="CHEBI:60377"/>
        <dbReference type="EC" id="4.6.1.12"/>
    </reaction>
</comment>
<feature type="site" description="Transition state stabilizer" evidence="13">
    <location>
        <position position="287"/>
    </location>
</feature>
<feature type="site" description="Transition state stabilizer" evidence="13">
    <location>
        <position position="33"/>
    </location>
</feature>
<keyword evidence="8 13" id="KW-0548">Nucleotidyltransferase</keyword>
<keyword evidence="16" id="KW-1185">Reference proteome</keyword>
<gene>
    <name evidence="15" type="primary">ispD</name>
    <name evidence="13" type="synonym">ispDF</name>
    <name evidence="15" type="ORF">ACFQZV_06120</name>
</gene>
<evidence type="ECO:0000313" key="16">
    <source>
        <dbReference type="Proteomes" id="UP001597042"/>
    </source>
</evidence>
<feature type="region of interest" description="2-C-methyl-D-erythritol 4-phosphate cytidylyltransferase" evidence="13">
    <location>
        <begin position="1"/>
        <end position="254"/>
    </location>
</feature>
<comment type="similarity">
    <text evidence="13">In the N-terminal section; belongs to the IspD/TarI cytidylyltransferase family. IspD subfamily.</text>
</comment>
<dbReference type="PROSITE" id="PS01295">
    <property type="entry name" value="ISPD"/>
    <property type="match status" value="1"/>
</dbReference>
<evidence type="ECO:0000256" key="1">
    <source>
        <dbReference type="ARBA" id="ARBA00000200"/>
    </source>
</evidence>
<sequence length="407" mass="41468">MPSAASAVSAVPRVAIVVVAAGSGTRLGADMPKAFVGLDSRTILRHALVQVAEVPDAQVIVVAPEGREGDALTDLLGALGDDRDRGSVVAGGDTRQRSVAAGLRAVWPDVEVVLIHDAARALTPAAVFARVIGAVDAGAAGVIPVVPVVDTIKRVDNEEIIGVVDRSLLSAAQTPQGFRRDVLDAAYRAADAEFTDDAALVADAGYTVATVAGDERSFKITTPADLDRARALVTRADAASLAAPSRLDPHVVVPRVGIGTDVHAVGGEGTLWLAGLAWPGEAPLSGHSDGDAVAHAIVDALLAAAGLGDIGTHFGTDRPEFAGAHADAFLSRTREILAAAGFRIGNVSVQMQARRPRFSPRRHEAEAVLSAALGAPVSVSATTTDGLGFTGTGEGVSAYAVALVWSA</sequence>
<feature type="binding site" evidence="13">
    <location>
        <position position="295"/>
    </location>
    <ligand>
        <name>a divalent metal cation</name>
        <dbReference type="ChEBI" id="CHEBI:60240"/>
    </ligand>
</feature>
<evidence type="ECO:0000256" key="12">
    <source>
        <dbReference type="ARBA" id="ARBA00023268"/>
    </source>
</evidence>
<keyword evidence="12 13" id="KW-0511">Multifunctional enzyme</keyword>
<dbReference type="Proteomes" id="UP001597042">
    <property type="component" value="Unassembled WGS sequence"/>
</dbReference>
<evidence type="ECO:0000313" key="15">
    <source>
        <dbReference type="EMBL" id="MFD0780874.1"/>
    </source>
</evidence>
<dbReference type="HAMAP" id="MF_00107">
    <property type="entry name" value="IspF"/>
    <property type="match status" value="1"/>
</dbReference>
<comment type="function">
    <text evidence="13">Bifunctional enzyme that catalyzes the formation of 4-diphosphocytidyl-2-C-methyl-D-erythritol from CTP and 2-C-methyl-D-erythritol 4-phosphate (MEP) (IspD), and catalyzes the conversion of 4-diphosphocytidyl-2-C-methyl-D-erythritol 2-phosphate (CDP-ME2P) to 2-C-methyl-D-erythritol 2,4-cyclodiphosphate (ME-CPP) with a corresponding release of cytidine 5-monophosphate (CMP) (IspF).</text>
</comment>
<dbReference type="HAMAP" id="MF_00108">
    <property type="entry name" value="IspD"/>
    <property type="match status" value="1"/>
</dbReference>
<dbReference type="InterPro" id="IPR026596">
    <property type="entry name" value="IspD/F"/>
</dbReference>
<organism evidence="15 16">
    <name type="scientific">Microbacterium koreense</name>
    <dbReference type="NCBI Taxonomy" id="323761"/>
    <lineage>
        <taxon>Bacteria</taxon>
        <taxon>Bacillati</taxon>
        <taxon>Actinomycetota</taxon>
        <taxon>Actinomycetes</taxon>
        <taxon>Micrococcales</taxon>
        <taxon>Microbacteriaceae</taxon>
        <taxon>Microbacterium</taxon>
    </lineage>
</organism>
<evidence type="ECO:0000256" key="5">
    <source>
        <dbReference type="ARBA" id="ARBA00004787"/>
    </source>
</evidence>
<dbReference type="Pfam" id="PF01128">
    <property type="entry name" value="IspD"/>
    <property type="match status" value="1"/>
</dbReference>
<protein>
    <recommendedName>
        <fullName evidence="13">Bifunctional enzyme IspD/IspF</fullName>
    </recommendedName>
    <domain>
        <recommendedName>
            <fullName evidence="13">2-C-methyl-D-erythritol 4-phosphate cytidylyltransferase</fullName>
            <ecNumber evidence="13">2.7.7.60</ecNumber>
        </recommendedName>
        <alternativeName>
            <fullName evidence="13">4-diphosphocytidyl-2C-methyl-D-erythritol synthase</fullName>
        </alternativeName>
        <alternativeName>
            <fullName evidence="13">MEP cytidylyltransferase</fullName>
            <shortName evidence="13">MCT</shortName>
        </alternativeName>
    </domain>
    <domain>
        <recommendedName>
            <fullName evidence="13">2-C-methyl-D-erythritol 2,4-cyclodiphosphate synthase</fullName>
            <shortName evidence="13">MECDP-synthase</shortName>
            <shortName evidence="13">MECPP-synthase</shortName>
            <shortName evidence="13">MECPS</shortName>
            <ecNumber evidence="13">4.6.1.12</ecNumber>
        </recommendedName>
    </domain>
</protein>
<comment type="cofactor">
    <cofactor evidence="3 13">
        <name>a divalent metal cation</name>
        <dbReference type="ChEBI" id="CHEBI:60240"/>
    </cofactor>
</comment>
<feature type="site" description="Transition state stabilizer" evidence="13">
    <location>
        <position position="383"/>
    </location>
</feature>
<dbReference type="Gene3D" id="3.90.550.10">
    <property type="entry name" value="Spore Coat Polysaccharide Biosynthesis Protein SpsA, Chain A"/>
    <property type="match status" value="1"/>
</dbReference>
<dbReference type="PANTHER" id="PTHR32125:SF4">
    <property type="entry name" value="2-C-METHYL-D-ERYTHRITOL 4-PHOSPHATE CYTIDYLYLTRANSFERASE, CHLOROPLASTIC"/>
    <property type="match status" value="1"/>
</dbReference>
<keyword evidence="7 13" id="KW-0808">Transferase</keyword>
<feature type="region of interest" description="2-C-methyl-D-erythritol 2,4-cyclodiphosphate synthase" evidence="13">
    <location>
        <begin position="255"/>
        <end position="407"/>
    </location>
</feature>
<reference evidence="16" key="1">
    <citation type="journal article" date="2019" name="Int. J. Syst. Evol. Microbiol.">
        <title>The Global Catalogue of Microorganisms (GCM) 10K type strain sequencing project: providing services to taxonomists for standard genome sequencing and annotation.</title>
        <authorList>
            <consortium name="The Broad Institute Genomics Platform"/>
            <consortium name="The Broad Institute Genome Sequencing Center for Infectious Disease"/>
            <person name="Wu L."/>
            <person name="Ma J."/>
        </authorList>
    </citation>
    <scope>NUCLEOTIDE SEQUENCE [LARGE SCALE GENOMIC DNA]</scope>
    <source>
        <strain evidence="16">CCUG 50754</strain>
    </source>
</reference>
<evidence type="ECO:0000256" key="4">
    <source>
        <dbReference type="ARBA" id="ARBA00004709"/>
    </source>
</evidence>
<dbReference type="InterPro" id="IPR001228">
    <property type="entry name" value="IspD"/>
</dbReference>
<feature type="site" description="Positions MEP for the nucleophilic attack" evidence="13">
    <location>
        <position position="219"/>
    </location>
</feature>
<comment type="caution">
    <text evidence="15">The sequence shown here is derived from an EMBL/GenBank/DDBJ whole genome shotgun (WGS) entry which is preliminary data.</text>
</comment>
<dbReference type="PANTHER" id="PTHR32125">
    <property type="entry name" value="2-C-METHYL-D-ERYTHRITOL 4-PHOSPHATE CYTIDYLYLTRANSFERASE, CHLOROPLASTIC"/>
    <property type="match status" value="1"/>
</dbReference>
<dbReference type="InterPro" id="IPR029044">
    <property type="entry name" value="Nucleotide-diphossugar_trans"/>
</dbReference>
<dbReference type="SUPFAM" id="SSF53448">
    <property type="entry name" value="Nucleotide-diphospho-sugar transferases"/>
    <property type="match status" value="1"/>
</dbReference>
<feature type="binding site" evidence="13">
    <location>
        <position position="263"/>
    </location>
    <ligand>
        <name>a divalent metal cation</name>
        <dbReference type="ChEBI" id="CHEBI:60240"/>
    </ligand>
</feature>
<dbReference type="GO" id="GO:0050518">
    <property type="term" value="F:2-C-methyl-D-erythritol 4-phosphate cytidylyltransferase activity"/>
    <property type="evidence" value="ECO:0007669"/>
    <property type="project" value="UniProtKB-EC"/>
</dbReference>
<dbReference type="NCBIfam" id="TIGR00151">
    <property type="entry name" value="ispF"/>
    <property type="match status" value="1"/>
</dbReference>
<evidence type="ECO:0000256" key="10">
    <source>
        <dbReference type="ARBA" id="ARBA00023229"/>
    </source>
</evidence>
<evidence type="ECO:0000256" key="11">
    <source>
        <dbReference type="ARBA" id="ARBA00023239"/>
    </source>
</evidence>
<keyword evidence="11 13" id="KW-0456">Lyase</keyword>
<dbReference type="CDD" id="cd02516">
    <property type="entry name" value="CDP-ME_synthetase"/>
    <property type="match status" value="1"/>
</dbReference>
<comment type="caution">
    <text evidence="13">Lacks conserved residue(s) required for the propagation of feature annotation.</text>
</comment>
<dbReference type="NCBIfam" id="TIGR00453">
    <property type="entry name" value="ispD"/>
    <property type="match status" value="1"/>
</dbReference>
<feature type="site" description="Transition state stabilizer" evidence="13">
    <location>
        <position position="26"/>
    </location>
</feature>
<evidence type="ECO:0000259" key="14">
    <source>
        <dbReference type="Pfam" id="PF02542"/>
    </source>
</evidence>
<dbReference type="InterPro" id="IPR020555">
    <property type="entry name" value="MECDP_synthase_CS"/>
</dbReference>